<sequence length="112" mass="11685">MMVVGLLFLFGGVGVLLTMNRLLWPLTEGGRATGGAPAAPQAPPIAHRPPAAPSVRQPPPVAARAGRHARPDQPAAGSARARLRVVTVPDRQPPRRTAPPAGRVYGGARRAR</sequence>
<evidence type="ECO:0000313" key="3">
    <source>
        <dbReference type="Proteomes" id="UP000624325"/>
    </source>
</evidence>
<evidence type="ECO:0000256" key="1">
    <source>
        <dbReference type="SAM" id="MobiDB-lite"/>
    </source>
</evidence>
<comment type="caution">
    <text evidence="2">The sequence shown here is derived from an EMBL/GenBank/DDBJ whole genome shotgun (WGS) entry which is preliminary data.</text>
</comment>
<keyword evidence="3" id="KW-1185">Reference proteome</keyword>
<proteinExistence type="predicted"/>
<protein>
    <submittedName>
        <fullName evidence="2">Uncharacterized protein</fullName>
    </submittedName>
</protein>
<name>A0ABQ4CD11_9ACTN</name>
<feature type="compositionally biased region" description="Low complexity" evidence="1">
    <location>
        <begin position="98"/>
        <end position="112"/>
    </location>
</feature>
<feature type="region of interest" description="Disordered" evidence="1">
    <location>
        <begin position="28"/>
        <end position="112"/>
    </location>
</feature>
<reference evidence="2 3" key="1">
    <citation type="submission" date="2021-01" db="EMBL/GenBank/DDBJ databases">
        <title>Whole genome shotgun sequence of Asanoa iriomotensis NBRC 100142.</title>
        <authorList>
            <person name="Komaki H."/>
            <person name="Tamura T."/>
        </authorList>
    </citation>
    <scope>NUCLEOTIDE SEQUENCE [LARGE SCALE GENOMIC DNA]</scope>
    <source>
        <strain evidence="2 3">NBRC 100142</strain>
    </source>
</reference>
<dbReference type="RefSeq" id="WP_203707168.1">
    <property type="nucleotide sequence ID" value="NZ_BAAALU010000001.1"/>
</dbReference>
<accession>A0ABQ4CD11</accession>
<organism evidence="2 3">
    <name type="scientific">Asanoa iriomotensis</name>
    <dbReference type="NCBI Taxonomy" id="234613"/>
    <lineage>
        <taxon>Bacteria</taxon>
        <taxon>Bacillati</taxon>
        <taxon>Actinomycetota</taxon>
        <taxon>Actinomycetes</taxon>
        <taxon>Micromonosporales</taxon>
        <taxon>Micromonosporaceae</taxon>
        <taxon>Asanoa</taxon>
    </lineage>
</organism>
<dbReference type="EMBL" id="BONC01000065">
    <property type="protein sequence ID" value="GIF60356.1"/>
    <property type="molecule type" value="Genomic_DNA"/>
</dbReference>
<evidence type="ECO:0000313" key="2">
    <source>
        <dbReference type="EMBL" id="GIF60356.1"/>
    </source>
</evidence>
<gene>
    <name evidence="2" type="ORF">Air01nite_64510</name>
</gene>
<dbReference type="Proteomes" id="UP000624325">
    <property type="component" value="Unassembled WGS sequence"/>
</dbReference>
<feature type="compositionally biased region" description="Pro residues" evidence="1">
    <location>
        <begin position="40"/>
        <end position="61"/>
    </location>
</feature>